<name>A0AAN6JSU2_9BASI</name>
<feature type="region of interest" description="Disordered" evidence="2">
    <location>
        <begin position="255"/>
        <end position="284"/>
    </location>
</feature>
<dbReference type="EMBL" id="JAPDMQ010000067">
    <property type="protein sequence ID" value="KAK0537004.1"/>
    <property type="molecule type" value="Genomic_DNA"/>
</dbReference>
<keyword evidence="1" id="KW-0862">Zinc</keyword>
<keyword evidence="1" id="KW-0479">Metal-binding</keyword>
<dbReference type="GO" id="GO:0006355">
    <property type="term" value="P:regulation of DNA-templated transcription"/>
    <property type="evidence" value="ECO:0007669"/>
    <property type="project" value="InterPro"/>
</dbReference>
<proteinExistence type="predicted"/>
<sequence>MAPDMAAWGNAQGGARPHTADAVFGNGYGGFGPAPVNGPPGAHHLPPPNHKGPSPTSYGSGRMFAYMPSADDSPGADVAYGHPTAGPGASPYGGSYSTASSLPYSSTPGTANSTAPSSAGTGASLATTHKKRPRRRYDEIERLYPCNWPGCTKSYGTLNHLNAHVAMQKHGAKRLPNEFKDMRRAWRKAKREEDQRRQSTTQAQLKEQEEAMFRGRMGSLPNPGAYYPPPPTQLAPGGMYPPPVRTYGSYPPAPTDAAAAYHPPPSGTSSSSGNGGHMLPPMPGRSYSMGTAGYGIHPTGMAATAANGGTGGGGSAHDHYTGSHGGGGGGYGGASHGYQHQQPQQQQSSAPASSAGPTGASGLGAYLMAHRGSI</sequence>
<feature type="region of interest" description="Disordered" evidence="2">
    <location>
        <begin position="93"/>
        <end position="136"/>
    </location>
</feature>
<accession>A0AAN6JSU2</accession>
<evidence type="ECO:0000259" key="3">
    <source>
        <dbReference type="PROSITE" id="PS50157"/>
    </source>
</evidence>
<dbReference type="Gene3D" id="3.30.160.60">
    <property type="entry name" value="Classic Zinc Finger"/>
    <property type="match status" value="1"/>
</dbReference>
<feature type="compositionally biased region" description="Low complexity" evidence="2">
    <location>
        <begin position="255"/>
        <end position="272"/>
    </location>
</feature>
<feature type="region of interest" description="Disordered" evidence="2">
    <location>
        <begin position="308"/>
        <end position="363"/>
    </location>
</feature>
<feature type="domain" description="C2H2-type" evidence="3">
    <location>
        <begin position="144"/>
        <end position="175"/>
    </location>
</feature>
<dbReference type="PANTHER" id="PTHR36167:SF3">
    <property type="entry name" value="C2H2 FINGER DOMAIN TRANSCRIPTION FACTOR (EUROFUNG)-RELATED"/>
    <property type="match status" value="1"/>
</dbReference>
<dbReference type="PANTHER" id="PTHR36167">
    <property type="entry name" value="C2H2 FINGER DOMAIN TRANSCRIPTION FACTOR (EUROFUNG)-RELATED"/>
    <property type="match status" value="1"/>
</dbReference>
<dbReference type="AlphaFoldDB" id="A0AAN6JSU2"/>
<reference evidence="4" key="1">
    <citation type="journal article" date="2023" name="PhytoFront">
        <title>Draft Genome Resources of Seven Strains of Tilletia horrida, Causal Agent of Kernel Smut of Rice.</title>
        <authorList>
            <person name="Khanal S."/>
            <person name="Antony Babu S."/>
            <person name="Zhou X.G."/>
        </authorList>
    </citation>
    <scope>NUCLEOTIDE SEQUENCE</scope>
    <source>
        <strain evidence="4">TX3</strain>
    </source>
</reference>
<evidence type="ECO:0000256" key="2">
    <source>
        <dbReference type="SAM" id="MobiDB-lite"/>
    </source>
</evidence>
<feature type="compositionally biased region" description="Basic and acidic residues" evidence="2">
    <location>
        <begin position="187"/>
        <end position="197"/>
    </location>
</feature>
<keyword evidence="5" id="KW-1185">Reference proteome</keyword>
<keyword evidence="1" id="KW-0863">Zinc-finger</keyword>
<dbReference type="GO" id="GO:0008270">
    <property type="term" value="F:zinc ion binding"/>
    <property type="evidence" value="ECO:0007669"/>
    <property type="project" value="UniProtKB-KW"/>
</dbReference>
<dbReference type="InterPro" id="IPR013087">
    <property type="entry name" value="Znf_C2H2_type"/>
</dbReference>
<organism evidence="4 5">
    <name type="scientific">Tilletia horrida</name>
    <dbReference type="NCBI Taxonomy" id="155126"/>
    <lineage>
        <taxon>Eukaryota</taxon>
        <taxon>Fungi</taxon>
        <taxon>Dikarya</taxon>
        <taxon>Basidiomycota</taxon>
        <taxon>Ustilaginomycotina</taxon>
        <taxon>Exobasidiomycetes</taxon>
        <taxon>Tilletiales</taxon>
        <taxon>Tilletiaceae</taxon>
        <taxon>Tilletia</taxon>
    </lineage>
</organism>
<evidence type="ECO:0000313" key="4">
    <source>
        <dbReference type="EMBL" id="KAK0537004.1"/>
    </source>
</evidence>
<gene>
    <name evidence="4" type="ORF">OC842_001773</name>
</gene>
<dbReference type="Proteomes" id="UP001176521">
    <property type="component" value="Unassembled WGS sequence"/>
</dbReference>
<evidence type="ECO:0000313" key="5">
    <source>
        <dbReference type="Proteomes" id="UP001176521"/>
    </source>
</evidence>
<feature type="region of interest" description="Disordered" evidence="2">
    <location>
        <begin position="34"/>
        <end position="66"/>
    </location>
</feature>
<feature type="compositionally biased region" description="Low complexity" evidence="2">
    <location>
        <begin position="93"/>
        <end position="127"/>
    </location>
</feature>
<feature type="region of interest" description="Disordered" evidence="2">
    <location>
        <begin position="187"/>
        <end position="206"/>
    </location>
</feature>
<feature type="compositionally biased region" description="Gly residues" evidence="2">
    <location>
        <begin position="323"/>
        <end position="335"/>
    </location>
</feature>
<dbReference type="InterPro" id="IPR039327">
    <property type="entry name" value="CON7-like"/>
</dbReference>
<feature type="compositionally biased region" description="Low complexity" evidence="2">
    <location>
        <begin position="336"/>
        <end position="363"/>
    </location>
</feature>
<comment type="caution">
    <text evidence="4">The sequence shown here is derived from an EMBL/GenBank/DDBJ whole genome shotgun (WGS) entry which is preliminary data.</text>
</comment>
<dbReference type="PROSITE" id="PS00028">
    <property type="entry name" value="ZINC_FINGER_C2H2_1"/>
    <property type="match status" value="1"/>
</dbReference>
<evidence type="ECO:0000256" key="1">
    <source>
        <dbReference type="PROSITE-ProRule" id="PRU00042"/>
    </source>
</evidence>
<dbReference type="PROSITE" id="PS50157">
    <property type="entry name" value="ZINC_FINGER_C2H2_2"/>
    <property type="match status" value="1"/>
</dbReference>
<protein>
    <recommendedName>
        <fullName evidence="3">C2H2-type domain-containing protein</fullName>
    </recommendedName>
</protein>